<dbReference type="PATRIC" id="fig|1123269.5.peg.122"/>
<dbReference type="EMBL" id="CP006644">
    <property type="protein sequence ID" value="AHE51890.1"/>
    <property type="molecule type" value="Genomic_DNA"/>
</dbReference>
<keyword evidence="1" id="KW-0732">Signal</keyword>
<dbReference type="KEGG" id="ssan:NX02_00615"/>
<dbReference type="PANTHER" id="PTHR40446:SF2">
    <property type="entry name" value="N-ACETYLGLUCOSAMINE-1-PHOSPHODIESTER ALPHA-N-ACETYLGLUCOSAMINIDASE"/>
    <property type="match status" value="1"/>
</dbReference>
<evidence type="ECO:0000313" key="3">
    <source>
        <dbReference type="EMBL" id="AHE51890.1"/>
    </source>
</evidence>
<protein>
    <recommendedName>
        <fullName evidence="2">Phosphodiester glycosidase domain-containing protein</fullName>
    </recommendedName>
</protein>
<sequence length="283" mass="30049">MRTLPLLALLTLAACATTRQAPLFGGIDYQRRDIAGEIPAHVHVVRISLTRPGLRFAVTPAETGKGMEHVAHLTSAYMAARHAQLAINASYFLPFEGGSRGGEDYYPHEGDPVNVSGAAIADGRTVSPIETGLDERVDAMLCFAGARATIVDGQACPAGYTDGVAAGPRLLANGRAIPSTQDYSIKPHPRTAFGLSKDRRTAWIVTVDGRQPDSLGMTLPRLTALFRQLGASDAINLDGGGSSTLAVEGPDRKPKLLNRTIHTGVVGRERPVANHILLFAGER</sequence>
<accession>W0A894</accession>
<dbReference type="AlphaFoldDB" id="W0A894"/>
<feature type="domain" description="Phosphodiester glycosidase" evidence="2">
    <location>
        <begin position="83"/>
        <end position="279"/>
    </location>
</feature>
<feature type="signal peptide" evidence="1">
    <location>
        <begin position="1"/>
        <end position="21"/>
    </location>
</feature>
<dbReference type="InterPro" id="IPR018711">
    <property type="entry name" value="NAGPA"/>
</dbReference>
<dbReference type="eggNOG" id="COG4632">
    <property type="taxonomic scope" value="Bacteria"/>
</dbReference>
<dbReference type="Proteomes" id="UP000018851">
    <property type="component" value="Chromosome"/>
</dbReference>
<dbReference type="OrthoDB" id="9809781at2"/>
<dbReference type="PROSITE" id="PS51257">
    <property type="entry name" value="PROKAR_LIPOPROTEIN"/>
    <property type="match status" value="1"/>
</dbReference>
<keyword evidence="4" id="KW-1185">Reference proteome</keyword>
<feature type="chain" id="PRO_5004785149" description="Phosphodiester glycosidase domain-containing protein" evidence="1">
    <location>
        <begin position="22"/>
        <end position="283"/>
    </location>
</feature>
<dbReference type="STRING" id="1123269.NX02_00615"/>
<gene>
    <name evidence="3" type="ORF">NX02_00615</name>
</gene>
<evidence type="ECO:0000313" key="4">
    <source>
        <dbReference type="Proteomes" id="UP000018851"/>
    </source>
</evidence>
<dbReference type="HOGENOM" id="CLU_958759_0_0_5"/>
<dbReference type="Pfam" id="PF09992">
    <property type="entry name" value="NAGPA"/>
    <property type="match status" value="1"/>
</dbReference>
<evidence type="ECO:0000259" key="2">
    <source>
        <dbReference type="Pfam" id="PF09992"/>
    </source>
</evidence>
<reference evidence="3 4" key="1">
    <citation type="submission" date="2013-07" db="EMBL/GenBank/DDBJ databases">
        <title>Completed genome of Sphingomonas sanxanigenens NX02.</title>
        <authorList>
            <person name="Ma T."/>
            <person name="Huang H."/>
            <person name="Wu M."/>
            <person name="Li X."/>
            <person name="Li G."/>
        </authorList>
    </citation>
    <scope>NUCLEOTIDE SEQUENCE [LARGE SCALE GENOMIC DNA]</scope>
    <source>
        <strain evidence="3 4">NX02</strain>
    </source>
</reference>
<name>W0A894_9SPHN</name>
<dbReference type="RefSeq" id="WP_053000553.1">
    <property type="nucleotide sequence ID" value="NZ_CP006644.1"/>
</dbReference>
<evidence type="ECO:0000256" key="1">
    <source>
        <dbReference type="SAM" id="SignalP"/>
    </source>
</evidence>
<dbReference type="PANTHER" id="PTHR40446">
    <property type="entry name" value="N-ACETYLGLUCOSAMINE-1-PHOSPHODIESTER ALPHA-N-ACETYLGLUCOSAMINIDASE"/>
    <property type="match status" value="1"/>
</dbReference>
<proteinExistence type="predicted"/>
<organism evidence="3 4">
    <name type="scientific">Sphingomonas sanxanigenens DSM 19645 = NX02</name>
    <dbReference type="NCBI Taxonomy" id="1123269"/>
    <lineage>
        <taxon>Bacteria</taxon>
        <taxon>Pseudomonadati</taxon>
        <taxon>Pseudomonadota</taxon>
        <taxon>Alphaproteobacteria</taxon>
        <taxon>Sphingomonadales</taxon>
        <taxon>Sphingomonadaceae</taxon>
        <taxon>Sphingomonas</taxon>
    </lineage>
</organism>